<dbReference type="Pfam" id="PF12796">
    <property type="entry name" value="Ank_2"/>
    <property type="match status" value="1"/>
</dbReference>
<dbReference type="PROSITE" id="PS50088">
    <property type="entry name" value="ANK_REPEAT"/>
    <property type="match status" value="2"/>
</dbReference>
<dbReference type="SUPFAM" id="SSF48403">
    <property type="entry name" value="Ankyrin repeat"/>
    <property type="match status" value="1"/>
</dbReference>
<evidence type="ECO:0000313" key="7">
    <source>
        <dbReference type="EMBL" id="KAF0690680.1"/>
    </source>
</evidence>
<keyword evidence="9" id="KW-1185">Reference proteome</keyword>
<keyword evidence="4" id="KW-0862">Zinc</keyword>
<evidence type="ECO:0000313" key="8">
    <source>
        <dbReference type="EMBL" id="VFT94676.1"/>
    </source>
</evidence>
<dbReference type="InterPro" id="IPR036770">
    <property type="entry name" value="Ankyrin_rpt-contain_sf"/>
</dbReference>
<reference evidence="7" key="2">
    <citation type="submission" date="2019-06" db="EMBL/GenBank/DDBJ databases">
        <title>Genomics analysis of Aphanomyces spp. identifies a new class of oomycete effector associated with host adaptation.</title>
        <authorList>
            <person name="Gaulin E."/>
        </authorList>
    </citation>
    <scope>NUCLEOTIDE SEQUENCE</scope>
    <source>
        <strain evidence="7">CBS 578.67</strain>
    </source>
</reference>
<dbReference type="InterPro" id="IPR002110">
    <property type="entry name" value="Ankyrin_rpt"/>
</dbReference>
<protein>
    <submittedName>
        <fullName evidence="8">Aste57867_17935 protein</fullName>
    </submittedName>
</protein>
<dbReference type="PANTHER" id="PTHR24171:SF9">
    <property type="entry name" value="ANKYRIN REPEAT DOMAIN-CONTAINING PROTEIN 39"/>
    <property type="match status" value="1"/>
</dbReference>
<dbReference type="SMART" id="SM00184">
    <property type="entry name" value="RING"/>
    <property type="match status" value="1"/>
</dbReference>
<evidence type="ECO:0000256" key="5">
    <source>
        <dbReference type="SAM" id="MobiDB-lite"/>
    </source>
</evidence>
<dbReference type="Gene3D" id="1.25.40.20">
    <property type="entry name" value="Ankyrin repeat-containing domain"/>
    <property type="match status" value="1"/>
</dbReference>
<dbReference type="SUPFAM" id="SSF57850">
    <property type="entry name" value="RING/U-box"/>
    <property type="match status" value="1"/>
</dbReference>
<reference evidence="8 9" key="1">
    <citation type="submission" date="2019-03" db="EMBL/GenBank/DDBJ databases">
        <authorList>
            <person name="Gaulin E."/>
            <person name="Dumas B."/>
        </authorList>
    </citation>
    <scope>NUCLEOTIDE SEQUENCE [LARGE SCALE GENOMIC DNA]</scope>
    <source>
        <strain evidence="8">CBS 568.67</strain>
    </source>
</reference>
<organism evidence="8 9">
    <name type="scientific">Aphanomyces stellatus</name>
    <dbReference type="NCBI Taxonomy" id="120398"/>
    <lineage>
        <taxon>Eukaryota</taxon>
        <taxon>Sar</taxon>
        <taxon>Stramenopiles</taxon>
        <taxon>Oomycota</taxon>
        <taxon>Saprolegniomycetes</taxon>
        <taxon>Saprolegniales</taxon>
        <taxon>Verrucalvaceae</taxon>
        <taxon>Aphanomyces</taxon>
    </lineage>
</organism>
<feature type="repeat" description="ANK" evidence="3">
    <location>
        <begin position="129"/>
        <end position="161"/>
    </location>
</feature>
<dbReference type="InterPro" id="IPR013083">
    <property type="entry name" value="Znf_RING/FYVE/PHD"/>
</dbReference>
<dbReference type="SMART" id="SM00248">
    <property type="entry name" value="ANK"/>
    <property type="match status" value="2"/>
</dbReference>
<sequence>MERIGKSADKIGASLDRFGAKFGQKMDSYGEKMANVVDKAIPKTDDRSTSDKNALLEPLRIPSEDRRVSVMEDNATYNLMLVDDERNRSIPTNDIYRAASTGHARALESLVAWAEPHEIQSYLEFVDPAERTPLLIACSNGHLDCVRILLDRGANHFAVDADGNTALHAACMYGHVAVVNLLLSHPARRSTPYILNKKGLSALRLARMIVQTKKDGWTAVAKCIEALEQRCKVFEGWIYHRSQSMFAWQSWEARYALILRTGSAMFLEMHLFDVKNGLRTPIPNLVFDIDVHKPVTLYREGDGLNRKPLAIGLENQVLAAFDDSGFEAWSYFLTTQASLAVHDPNILPTDGATRQVLPPIMDPLSKSNSLQSFSQLPPAMDAMTSKSSSLQSYHSDSQMLTPRKGKMLYNLQTASPAPTSGSVAASAPAWDDSQPLPAPAAMADSPKKKTLKKQPSLLASDPKKLDAISDFVGQAGADGMAMAATAPSLDDEAAVVAGGAFSTTREECVVCLDRTKQTVCVPCGHVAACVPCSDKLERTTRRCPVCRTEVREFVKLFLT</sequence>
<dbReference type="InterPro" id="IPR001841">
    <property type="entry name" value="Znf_RING"/>
</dbReference>
<evidence type="ECO:0000256" key="3">
    <source>
        <dbReference type="PROSITE-ProRule" id="PRU00023"/>
    </source>
</evidence>
<keyword evidence="4" id="KW-0479">Metal-binding</keyword>
<evidence type="ECO:0000313" key="9">
    <source>
        <dbReference type="Proteomes" id="UP000332933"/>
    </source>
</evidence>
<dbReference type="PROSITE" id="PS50297">
    <property type="entry name" value="ANK_REP_REGION"/>
    <property type="match status" value="2"/>
</dbReference>
<dbReference type="PANTHER" id="PTHR24171">
    <property type="entry name" value="ANKYRIN REPEAT DOMAIN-CONTAINING PROTEIN 39-RELATED"/>
    <property type="match status" value="1"/>
</dbReference>
<feature type="repeat" description="ANK" evidence="3">
    <location>
        <begin position="162"/>
        <end position="187"/>
    </location>
</feature>
<evidence type="ECO:0000256" key="2">
    <source>
        <dbReference type="ARBA" id="ARBA00023043"/>
    </source>
</evidence>
<keyword evidence="1" id="KW-0677">Repeat</keyword>
<proteinExistence type="predicted"/>
<dbReference type="PROSITE" id="PS50089">
    <property type="entry name" value="ZF_RING_2"/>
    <property type="match status" value="1"/>
</dbReference>
<feature type="region of interest" description="Disordered" evidence="5">
    <location>
        <begin position="419"/>
        <end position="455"/>
    </location>
</feature>
<keyword evidence="4" id="KW-0863">Zinc-finger</keyword>
<dbReference type="GO" id="GO:0008270">
    <property type="term" value="F:zinc ion binding"/>
    <property type="evidence" value="ECO:0007669"/>
    <property type="project" value="UniProtKB-KW"/>
</dbReference>
<gene>
    <name evidence="8" type="primary">Aste57867_17935</name>
    <name evidence="7" type="ORF">As57867_017873</name>
    <name evidence="8" type="ORF">ASTE57867_17935</name>
</gene>
<dbReference type="CDD" id="cd23129">
    <property type="entry name" value="RING-HC_XBAT35-like"/>
    <property type="match status" value="1"/>
</dbReference>
<evidence type="ECO:0000256" key="4">
    <source>
        <dbReference type="PROSITE-ProRule" id="PRU00175"/>
    </source>
</evidence>
<feature type="domain" description="RING-type" evidence="6">
    <location>
        <begin position="508"/>
        <end position="547"/>
    </location>
</feature>
<evidence type="ECO:0000259" key="6">
    <source>
        <dbReference type="PROSITE" id="PS50089"/>
    </source>
</evidence>
<keyword evidence="2 3" id="KW-0040">ANK repeat</keyword>
<dbReference type="AlphaFoldDB" id="A0A485L8S0"/>
<dbReference type="Proteomes" id="UP000332933">
    <property type="component" value="Unassembled WGS sequence"/>
</dbReference>
<dbReference type="EMBL" id="VJMH01006351">
    <property type="protein sequence ID" value="KAF0690680.1"/>
    <property type="molecule type" value="Genomic_DNA"/>
</dbReference>
<evidence type="ECO:0000256" key="1">
    <source>
        <dbReference type="ARBA" id="ARBA00022737"/>
    </source>
</evidence>
<name>A0A485L8S0_9STRA</name>
<dbReference type="Gene3D" id="3.30.40.10">
    <property type="entry name" value="Zinc/RING finger domain, C3HC4 (zinc finger)"/>
    <property type="match status" value="1"/>
</dbReference>
<dbReference type="Pfam" id="PF13920">
    <property type="entry name" value="zf-C3HC4_3"/>
    <property type="match status" value="1"/>
</dbReference>
<dbReference type="OrthoDB" id="1711136at2759"/>
<accession>A0A485L8S0</accession>
<dbReference type="EMBL" id="CAADRA010006372">
    <property type="protein sequence ID" value="VFT94676.1"/>
    <property type="molecule type" value="Genomic_DNA"/>
</dbReference>